<keyword evidence="2" id="KW-1185">Reference proteome</keyword>
<name>A0ACC2TQL1_9FUNG</name>
<dbReference type="EMBL" id="QTSX02002246">
    <property type="protein sequence ID" value="KAJ9076797.1"/>
    <property type="molecule type" value="Genomic_DNA"/>
</dbReference>
<evidence type="ECO:0000313" key="1">
    <source>
        <dbReference type="EMBL" id="KAJ9076797.1"/>
    </source>
</evidence>
<evidence type="ECO:0000313" key="2">
    <source>
        <dbReference type="Proteomes" id="UP001165960"/>
    </source>
</evidence>
<accession>A0ACC2TQL1</accession>
<protein>
    <submittedName>
        <fullName evidence="1">Uncharacterized protein</fullName>
    </submittedName>
</protein>
<comment type="caution">
    <text evidence="1">The sequence shown here is derived from an EMBL/GenBank/DDBJ whole genome shotgun (WGS) entry which is preliminary data.</text>
</comment>
<proteinExistence type="predicted"/>
<dbReference type="Proteomes" id="UP001165960">
    <property type="component" value="Unassembled WGS sequence"/>
</dbReference>
<organism evidence="1 2">
    <name type="scientific">Entomophthora muscae</name>
    <dbReference type="NCBI Taxonomy" id="34485"/>
    <lineage>
        <taxon>Eukaryota</taxon>
        <taxon>Fungi</taxon>
        <taxon>Fungi incertae sedis</taxon>
        <taxon>Zoopagomycota</taxon>
        <taxon>Entomophthoromycotina</taxon>
        <taxon>Entomophthoromycetes</taxon>
        <taxon>Entomophthorales</taxon>
        <taxon>Entomophthoraceae</taxon>
        <taxon>Entomophthora</taxon>
    </lineage>
</organism>
<gene>
    <name evidence="1" type="ORF">DSO57_1022868</name>
</gene>
<reference evidence="1" key="1">
    <citation type="submission" date="2022-04" db="EMBL/GenBank/DDBJ databases">
        <title>Genome of the entomopathogenic fungus Entomophthora muscae.</title>
        <authorList>
            <person name="Elya C."/>
            <person name="Lovett B.R."/>
            <person name="Lee E."/>
            <person name="Macias A.M."/>
            <person name="Hajek A.E."/>
            <person name="De Bivort B.L."/>
            <person name="Kasson M.T."/>
            <person name="De Fine Licht H.H."/>
            <person name="Stajich J.E."/>
        </authorList>
    </citation>
    <scope>NUCLEOTIDE SEQUENCE</scope>
    <source>
        <strain evidence="1">Berkeley</strain>
    </source>
</reference>
<sequence>MLFFKTLAFTCACSALALPATDPKAAAKPAQAEINSVSSPTPASLGDKAAADARAQYARTIYDSVQQIVKSLVFGAGSNSVPSTPEALNAETAKSFNTIKAILDNNSKK</sequence>